<name>C5DPG4_ZYGRC</name>
<keyword evidence="9" id="KW-1185">Reference proteome</keyword>
<evidence type="ECO:0000313" key="9">
    <source>
        <dbReference type="Proteomes" id="UP000008536"/>
    </source>
</evidence>
<dbReference type="HOGENOM" id="CLU_054785_1_0_1"/>
<feature type="transmembrane region" description="Helical" evidence="7">
    <location>
        <begin position="117"/>
        <end position="135"/>
    </location>
</feature>
<feature type="transmembrane region" description="Helical" evidence="7">
    <location>
        <begin position="238"/>
        <end position="264"/>
    </location>
</feature>
<dbReference type="InParanoid" id="C5DPG4"/>
<dbReference type="RefSeq" id="XP_002494508.1">
    <property type="nucleotide sequence ID" value="XM_002494463.1"/>
</dbReference>
<dbReference type="FunCoup" id="C5DPG4">
    <property type="interactions" value="121"/>
</dbReference>
<dbReference type="SMART" id="SM01021">
    <property type="entry name" value="Bac_rhodopsin"/>
    <property type="match status" value="1"/>
</dbReference>
<dbReference type="EMBL" id="CU928173">
    <property type="protein sequence ID" value="CAR25575.1"/>
    <property type="molecule type" value="Genomic_DNA"/>
</dbReference>
<dbReference type="AlphaFoldDB" id="C5DPG4"/>
<feature type="compositionally biased region" description="Basic and acidic residues" evidence="6">
    <location>
        <begin position="335"/>
        <end position="351"/>
    </location>
</feature>
<sequence length="378" mass="42299">MNQFIDIHKRGGNQAVTINKPYNVDIHITKNGSSWFWAAFCIFTALAMLVIILMFRKPANERLFYYTGFAPVMFMALNYFTLASNLGWIPVKVKYKHATTASEHGHLGTRQVFYSRYIGWFMAFPWPIIQASLLGNTPLWQIAFNIGLTEIYVVVMLFGAVVHTTYKWGYFVIAIAAGIITCISVMTTTRNLVRNISPIVLKCFRIYFYIVMLFWFLYPISFALSEGGNVMQPDSEGAFYGILDVLFLGFLPVLFIPVASYIGFDKLGLNKTVNHYGQDSSPAENAVSRPPAPLPKPPPSSGAKDSSKGPGVKQPGKKTKKVKRVKKVMRPVQKPAERPPSEEHVGEKMSEPAEGTSEPTEKVSEPAEKGTPDKSEEY</sequence>
<keyword evidence="3 7" id="KW-0812">Transmembrane</keyword>
<evidence type="ECO:0000256" key="1">
    <source>
        <dbReference type="ARBA" id="ARBA00004141"/>
    </source>
</evidence>
<evidence type="ECO:0000256" key="7">
    <source>
        <dbReference type="SAM" id="Phobius"/>
    </source>
</evidence>
<evidence type="ECO:0000256" key="5">
    <source>
        <dbReference type="ARBA" id="ARBA00023136"/>
    </source>
</evidence>
<accession>C5DPG4</accession>
<feature type="transmembrane region" description="Helical" evidence="7">
    <location>
        <begin position="63"/>
        <end position="82"/>
    </location>
</feature>
<organism evidence="8 9">
    <name type="scientific">Zygosaccharomyces rouxii (strain ATCC 2623 / CBS 732 / NBRC 1130 / NCYC 568 / NRRL Y-229)</name>
    <dbReference type="NCBI Taxonomy" id="559307"/>
    <lineage>
        <taxon>Eukaryota</taxon>
        <taxon>Fungi</taxon>
        <taxon>Dikarya</taxon>
        <taxon>Ascomycota</taxon>
        <taxon>Saccharomycotina</taxon>
        <taxon>Saccharomycetes</taxon>
        <taxon>Saccharomycetales</taxon>
        <taxon>Saccharomycetaceae</taxon>
        <taxon>Zygosaccharomyces</taxon>
    </lineage>
</organism>
<dbReference type="PANTHER" id="PTHR28286:SF1">
    <property type="entry name" value="30 KDA HEAT SHOCK PROTEIN-RELATED"/>
    <property type="match status" value="1"/>
</dbReference>
<comment type="similarity">
    <text evidence="2">Belongs to the archaeal/bacterial/fungal opsin family.</text>
</comment>
<dbReference type="GO" id="GO:0005886">
    <property type="term" value="C:plasma membrane"/>
    <property type="evidence" value="ECO:0007669"/>
    <property type="project" value="TreeGrafter"/>
</dbReference>
<keyword evidence="4 7" id="KW-1133">Transmembrane helix</keyword>
<evidence type="ECO:0000256" key="3">
    <source>
        <dbReference type="ARBA" id="ARBA00022692"/>
    </source>
</evidence>
<dbReference type="SUPFAM" id="SSF81321">
    <property type="entry name" value="Family A G protein-coupled receptor-like"/>
    <property type="match status" value="1"/>
</dbReference>
<feature type="transmembrane region" description="Helical" evidence="7">
    <location>
        <begin position="142"/>
        <end position="162"/>
    </location>
</feature>
<reference evidence="8 9" key="1">
    <citation type="journal article" date="2009" name="Genome Res.">
        <title>Comparative genomics of protoploid Saccharomycetaceae.</title>
        <authorList>
            <consortium name="The Genolevures Consortium"/>
            <person name="Souciet J.-L."/>
            <person name="Dujon B."/>
            <person name="Gaillardin C."/>
            <person name="Johnston M."/>
            <person name="Baret P.V."/>
            <person name="Cliften P."/>
            <person name="Sherman D.J."/>
            <person name="Weissenbach J."/>
            <person name="Westhof E."/>
            <person name="Wincker P."/>
            <person name="Jubin C."/>
            <person name="Poulain J."/>
            <person name="Barbe V."/>
            <person name="Segurens B."/>
            <person name="Artiguenave F."/>
            <person name="Anthouard V."/>
            <person name="Vacherie B."/>
            <person name="Val M.-E."/>
            <person name="Fulton R.S."/>
            <person name="Minx P."/>
            <person name="Wilson R."/>
            <person name="Durrens P."/>
            <person name="Jean G."/>
            <person name="Marck C."/>
            <person name="Martin T."/>
            <person name="Nikolski M."/>
            <person name="Rolland T."/>
            <person name="Seret M.-L."/>
            <person name="Casaregola S."/>
            <person name="Despons L."/>
            <person name="Fairhead C."/>
            <person name="Fischer G."/>
            <person name="Lafontaine I."/>
            <person name="Leh V."/>
            <person name="Lemaire M."/>
            <person name="de Montigny J."/>
            <person name="Neuveglise C."/>
            <person name="Thierry A."/>
            <person name="Blanc-Lenfle I."/>
            <person name="Bleykasten C."/>
            <person name="Diffels J."/>
            <person name="Fritsch E."/>
            <person name="Frangeul L."/>
            <person name="Goeffon A."/>
            <person name="Jauniaux N."/>
            <person name="Kachouri-Lafond R."/>
            <person name="Payen C."/>
            <person name="Potier S."/>
            <person name="Pribylova L."/>
            <person name="Ozanne C."/>
            <person name="Richard G.-F."/>
            <person name="Sacerdot C."/>
            <person name="Straub M.-L."/>
            <person name="Talla E."/>
        </authorList>
    </citation>
    <scope>NUCLEOTIDE SEQUENCE [LARGE SCALE GENOMIC DNA]</scope>
    <source>
        <strain evidence="8 9">ATCC 2623 / CBS 732 / BCRC 21506 / NBRC 1130 / NCYC 568 / NRRL Y-229</strain>
    </source>
</reference>
<feature type="transmembrane region" description="Helical" evidence="7">
    <location>
        <begin position="199"/>
        <end position="218"/>
    </location>
</feature>
<dbReference type="GO" id="GO:0005783">
    <property type="term" value="C:endoplasmic reticulum"/>
    <property type="evidence" value="ECO:0007669"/>
    <property type="project" value="TreeGrafter"/>
</dbReference>
<dbReference type="CDD" id="cd15239">
    <property type="entry name" value="7tm_YRO2_fungal-like"/>
    <property type="match status" value="1"/>
</dbReference>
<evidence type="ECO:0000256" key="4">
    <source>
        <dbReference type="ARBA" id="ARBA00022989"/>
    </source>
</evidence>
<feature type="transmembrane region" description="Helical" evidence="7">
    <location>
        <begin position="168"/>
        <end position="187"/>
    </location>
</feature>
<dbReference type="PANTHER" id="PTHR28286">
    <property type="match status" value="1"/>
</dbReference>
<proteinExistence type="inferred from homology"/>
<evidence type="ECO:0000256" key="2">
    <source>
        <dbReference type="ARBA" id="ARBA00008130"/>
    </source>
</evidence>
<feature type="compositionally biased region" description="Pro residues" evidence="6">
    <location>
        <begin position="290"/>
        <end position="300"/>
    </location>
</feature>
<comment type="subcellular location">
    <subcellularLocation>
        <location evidence="1">Membrane</location>
        <topology evidence="1">Multi-pass membrane protein</topology>
    </subcellularLocation>
</comment>
<feature type="compositionally biased region" description="Basic residues" evidence="6">
    <location>
        <begin position="315"/>
        <end position="329"/>
    </location>
</feature>
<dbReference type="FunFam" id="1.20.1070.10:FF:000160">
    <property type="entry name" value="Related to Opsin-1"/>
    <property type="match status" value="1"/>
</dbReference>
<feature type="transmembrane region" description="Helical" evidence="7">
    <location>
        <begin position="35"/>
        <end position="56"/>
    </location>
</feature>
<dbReference type="Gene3D" id="1.20.1070.10">
    <property type="entry name" value="Rhodopsin 7-helix transmembrane proteins"/>
    <property type="match status" value="1"/>
</dbReference>
<evidence type="ECO:0000256" key="6">
    <source>
        <dbReference type="SAM" id="MobiDB-lite"/>
    </source>
</evidence>
<dbReference type="InterPro" id="IPR043476">
    <property type="entry name" value="Yro2-like_7TM"/>
</dbReference>
<dbReference type="Pfam" id="PF01036">
    <property type="entry name" value="Bac_rhodopsin"/>
    <property type="match status" value="1"/>
</dbReference>
<evidence type="ECO:0000313" key="8">
    <source>
        <dbReference type="EMBL" id="CAR25575.1"/>
    </source>
</evidence>
<protein>
    <submittedName>
        <fullName evidence="8">ZYRO0A03168p</fullName>
    </submittedName>
</protein>
<keyword evidence="5 7" id="KW-0472">Membrane</keyword>
<dbReference type="GeneID" id="8201776"/>
<feature type="compositionally biased region" description="Basic and acidic residues" evidence="6">
    <location>
        <begin position="359"/>
        <end position="378"/>
    </location>
</feature>
<feature type="region of interest" description="Disordered" evidence="6">
    <location>
        <begin position="278"/>
        <end position="378"/>
    </location>
</feature>
<dbReference type="InterPro" id="IPR001425">
    <property type="entry name" value="Arc/bac/fun_rhodopsins"/>
</dbReference>
<dbReference type="Proteomes" id="UP000008536">
    <property type="component" value="Chromosome A"/>
</dbReference>
<dbReference type="KEGG" id="zro:ZYRO0A03168g"/>
<gene>
    <name evidence="8" type="ordered locus">ZYRO0A03168g</name>
</gene>